<dbReference type="EMBL" id="CP031775">
    <property type="protein sequence ID" value="QDZ92881.1"/>
    <property type="molecule type" value="Genomic_DNA"/>
</dbReference>
<reference evidence="1" key="1">
    <citation type="journal article" date="2019" name="Ecotoxicol. Environ. Saf.">
        <title>Microbial characterization of heavy metal resistant bacterial strains isolated from an electroplating wastewater treatment plant.</title>
        <authorList>
            <person name="Cai X."/>
            <person name="Zheng X."/>
            <person name="Zhang D."/>
            <person name="Iqbal W."/>
            <person name="Liu C."/>
            <person name="Yang B."/>
            <person name="Zhao X."/>
            <person name="Lu X."/>
            <person name="Mao Y."/>
        </authorList>
    </citation>
    <scope>NUCLEOTIDE SEQUENCE [LARGE SCALE GENOMIC DNA]</scope>
    <source>
        <strain evidence="1">Ni1-3</strain>
    </source>
</reference>
<dbReference type="InterPro" id="IPR036666">
    <property type="entry name" value="HHA_sf"/>
</dbReference>
<evidence type="ECO:0000313" key="1">
    <source>
        <dbReference type="EMBL" id="QDZ92881.1"/>
    </source>
</evidence>
<name>A0A5B8R5B3_9GAMM</name>
<protein>
    <submittedName>
        <fullName evidence="1">Uncharacterized protein</fullName>
    </submittedName>
</protein>
<proteinExistence type="predicted"/>
<organism evidence="1">
    <name type="scientific">Shewanella decolorationis</name>
    <dbReference type="NCBI Taxonomy" id="256839"/>
    <lineage>
        <taxon>Bacteria</taxon>
        <taxon>Pseudomonadati</taxon>
        <taxon>Pseudomonadota</taxon>
        <taxon>Gammaproteobacteria</taxon>
        <taxon>Alteromonadales</taxon>
        <taxon>Shewanellaceae</taxon>
        <taxon>Shewanella</taxon>
    </lineage>
</organism>
<gene>
    <name evidence="1" type="ORF">D0436_21820</name>
</gene>
<accession>A0A5B8R5B3</accession>
<dbReference type="RefSeq" id="WP_208660719.1">
    <property type="nucleotide sequence ID" value="NZ_CP076856.1"/>
</dbReference>
<dbReference type="Gene3D" id="1.20.1280.40">
    <property type="entry name" value="HHA"/>
    <property type="match status" value="1"/>
</dbReference>
<dbReference type="AlphaFoldDB" id="A0A5B8R5B3"/>
<sequence>MLREMFNFNSASDTVKTYVLRLRRAKQMETLELMVERLEADAKNAVERADIATAYCIRELEIANSVG</sequence>